<evidence type="ECO:0000313" key="2">
    <source>
        <dbReference type="WBParaSite" id="SSTP_0000241900.1"/>
    </source>
</evidence>
<dbReference type="WBParaSite" id="TCONS_00006580.p1">
    <property type="protein sequence ID" value="TCONS_00006580.p1"/>
    <property type="gene ID" value="XLOC_004715"/>
</dbReference>
<dbReference type="AlphaFoldDB" id="A0A0K0DYV3"/>
<accession>A0A0K0DYV3</accession>
<reference evidence="2" key="1">
    <citation type="submission" date="2015-08" db="UniProtKB">
        <authorList>
            <consortium name="WormBaseParasite"/>
        </authorList>
    </citation>
    <scope>IDENTIFICATION</scope>
</reference>
<dbReference type="WBParaSite" id="SSTP_0000241900.1">
    <property type="protein sequence ID" value="SSTP_0000241900.1"/>
    <property type="gene ID" value="SSTP_0000241900"/>
</dbReference>
<evidence type="ECO:0000313" key="1">
    <source>
        <dbReference type="Proteomes" id="UP000035681"/>
    </source>
</evidence>
<evidence type="ECO:0000313" key="3">
    <source>
        <dbReference type="WBParaSite" id="TCONS_00006580.p1"/>
    </source>
</evidence>
<organism evidence="2">
    <name type="scientific">Strongyloides stercoralis</name>
    <name type="common">Threadworm</name>
    <dbReference type="NCBI Taxonomy" id="6248"/>
    <lineage>
        <taxon>Eukaryota</taxon>
        <taxon>Metazoa</taxon>
        <taxon>Ecdysozoa</taxon>
        <taxon>Nematoda</taxon>
        <taxon>Chromadorea</taxon>
        <taxon>Rhabditida</taxon>
        <taxon>Tylenchina</taxon>
        <taxon>Panagrolaimomorpha</taxon>
        <taxon>Strongyloidoidea</taxon>
        <taxon>Strongyloididae</taxon>
        <taxon>Strongyloides</taxon>
    </lineage>
</organism>
<name>A0A0K0DYV3_STRER</name>
<keyword evidence="1" id="KW-1185">Reference proteome</keyword>
<dbReference type="STRING" id="6248.A0A0K0DYV3"/>
<protein>
    <submittedName>
        <fullName evidence="2 3">Uncharacterized protein</fullName>
    </submittedName>
</protein>
<proteinExistence type="predicted"/>
<sequence>MVEECSHVQLNTFQLFFIDTVNQKDSLKVAGTLLFTTSEKILQDTNEFPCLECLKCISSVLLDFNNFKPLPKSIFKEQKWPRELGKVLERIIKTKNIEYNYITLAFNIISQLFYLTDDLWLQGNNEFFILIISLFEVRFRMILGDYDKINIEDLNDVCDIFEFVINEIENGNYMDSLATKISFLVQKSISFLCEWIYEIYMEKLTINKKVEERIYMLIIEFFSIGGCDMINGTILKYAIKALQPISLRYLREHFSKGRSLVCILTNSSSLPDSTLKFLLEYVNFSLENGHQNALDDLYLILSEFKDRCDFYNTSSLEELKRLSERINNDKIKEIVEKL</sequence>
<dbReference type="Proteomes" id="UP000035681">
    <property type="component" value="Unplaced"/>
</dbReference>